<name>Q8EQN8_OCEIH</name>
<dbReference type="Pfam" id="PF01903">
    <property type="entry name" value="CbiX"/>
    <property type="match status" value="2"/>
</dbReference>
<gene>
    <name evidence="3" type="ordered locus">OB1656</name>
</gene>
<dbReference type="SUPFAM" id="SSF53800">
    <property type="entry name" value="Chelatase"/>
    <property type="match status" value="1"/>
</dbReference>
<evidence type="ECO:0000313" key="4">
    <source>
        <dbReference type="Proteomes" id="UP000000822"/>
    </source>
</evidence>
<dbReference type="OrthoDB" id="9797895at2"/>
<dbReference type="STRING" id="221109.gene:10733896"/>
<organism evidence="3 4">
    <name type="scientific">Oceanobacillus iheyensis (strain DSM 14371 / CIP 107618 / JCM 11309 / KCTC 3954 / HTE831)</name>
    <dbReference type="NCBI Taxonomy" id="221109"/>
    <lineage>
        <taxon>Bacteria</taxon>
        <taxon>Bacillati</taxon>
        <taxon>Bacillota</taxon>
        <taxon>Bacilli</taxon>
        <taxon>Bacillales</taxon>
        <taxon>Bacillaceae</taxon>
        <taxon>Oceanobacillus</taxon>
    </lineage>
</organism>
<dbReference type="InterPro" id="IPR002762">
    <property type="entry name" value="CbiX-like"/>
</dbReference>
<dbReference type="AlphaFoldDB" id="Q8EQN8"/>
<dbReference type="EMBL" id="BA000028">
    <property type="protein sequence ID" value="BAC13612.1"/>
    <property type="molecule type" value="Genomic_DNA"/>
</dbReference>
<keyword evidence="4" id="KW-1185">Reference proteome</keyword>
<dbReference type="CDD" id="cd03416">
    <property type="entry name" value="CbiX_SirB_N"/>
    <property type="match status" value="1"/>
</dbReference>
<dbReference type="KEGG" id="oih:OB1656"/>
<evidence type="ECO:0000313" key="3">
    <source>
        <dbReference type="EMBL" id="BAC13612.1"/>
    </source>
</evidence>
<dbReference type="HOGENOM" id="CLU_056929_0_2_9"/>
<proteinExistence type="predicted"/>
<dbReference type="Gene3D" id="3.40.50.1400">
    <property type="match status" value="2"/>
</dbReference>
<dbReference type="CDD" id="cd03414">
    <property type="entry name" value="CbiX_SirB_C"/>
    <property type="match status" value="1"/>
</dbReference>
<protein>
    <submittedName>
        <fullName evidence="3">Hypothetical conserved protein</fullName>
    </submittedName>
</protein>
<keyword evidence="2" id="KW-0456">Lyase</keyword>
<dbReference type="InterPro" id="IPR050963">
    <property type="entry name" value="Sirohydro_Cobaltochel/CbiX"/>
</dbReference>
<dbReference type="RefSeq" id="WP_011066057.1">
    <property type="nucleotide sequence ID" value="NC_004193.1"/>
</dbReference>
<accession>Q8EQN8</accession>
<evidence type="ECO:0000256" key="1">
    <source>
        <dbReference type="ARBA" id="ARBA00022723"/>
    </source>
</evidence>
<dbReference type="PANTHER" id="PTHR33542:SF3">
    <property type="entry name" value="SIROHYDROCHLORIN FERROCHELATASE, CHLOROPLASTIC"/>
    <property type="match status" value="1"/>
</dbReference>
<dbReference type="Proteomes" id="UP000000822">
    <property type="component" value="Chromosome"/>
</dbReference>
<dbReference type="PhylomeDB" id="Q8EQN8"/>
<evidence type="ECO:0000256" key="2">
    <source>
        <dbReference type="ARBA" id="ARBA00023239"/>
    </source>
</evidence>
<reference evidence="3 4" key="2">
    <citation type="journal article" date="2002" name="Nucleic Acids Res.">
        <title>Genome sequence of Oceanobacillus iheyensis isolated from the Iheya Ridge and its unexpected adaptive capabilities to extreme environments.</title>
        <authorList>
            <person name="Takami H."/>
            <person name="Takaki Y."/>
            <person name="Uchiyama I."/>
        </authorList>
    </citation>
    <scope>NUCLEOTIDE SEQUENCE [LARGE SCALE GENOMIC DNA]</scope>
    <source>
        <strain evidence="4">DSM 14371 / CIP 107618 / JCM 11309 / KCTC 3954 / HTE831</strain>
    </source>
</reference>
<dbReference type="GO" id="GO:0016829">
    <property type="term" value="F:lyase activity"/>
    <property type="evidence" value="ECO:0007669"/>
    <property type="project" value="UniProtKB-KW"/>
</dbReference>
<dbReference type="PANTHER" id="PTHR33542">
    <property type="entry name" value="SIROHYDROCHLORIN FERROCHELATASE, CHLOROPLASTIC"/>
    <property type="match status" value="1"/>
</dbReference>
<keyword evidence="1" id="KW-0479">Metal-binding</keyword>
<sequence>MQGVLYVSHGSRIPEATADAIAFINQVKKQIGIPLQETCFLEISEPDVGQGINKLLKKGATKIAIVPVLLLRAGHYYQDIPEEVERIKVEFPSIQFTYGEPLGVQTRLTNVLAERVGETNIKVRKGSKILLVGRGSRSPQTKKDIEQIASNLQMKMNVHVDVCYLAACSPSFEQGLRSSLEEEGYSRVFVLPYLWFTGVLFQSMESEINNMEKKEKNFILCRQLSDHPIMVEALKERVLEAIHSNTNL</sequence>
<dbReference type="eggNOG" id="COG2138">
    <property type="taxonomic scope" value="Bacteria"/>
</dbReference>
<dbReference type="GO" id="GO:0046872">
    <property type="term" value="F:metal ion binding"/>
    <property type="evidence" value="ECO:0007669"/>
    <property type="project" value="UniProtKB-KW"/>
</dbReference>
<reference evidence="3 4" key="1">
    <citation type="journal article" date="2001" name="FEMS Microbiol. Lett.">
        <title>Oceanobacillus iheyensis gen. nov., sp. nov., a deep-sea extremely halotolerant and alkaliphilic species isolated from a depth of 1050 m on the Iheya Ridge.</title>
        <authorList>
            <person name="Lu J."/>
            <person name="Nogi Y."/>
            <person name="Takami H."/>
        </authorList>
    </citation>
    <scope>NUCLEOTIDE SEQUENCE [LARGE SCALE GENOMIC DNA]</scope>
    <source>
        <strain evidence="4">DSM 14371 / CIP 107618 / JCM 11309 / KCTC 3954 / HTE831</strain>
    </source>
</reference>